<comment type="caution">
    <text evidence="4">The sequence shown here is derived from an EMBL/GenBank/DDBJ whole genome shotgun (WGS) entry which is preliminary data.</text>
</comment>
<feature type="compositionally biased region" description="Basic and acidic residues" evidence="2">
    <location>
        <begin position="41"/>
        <end position="50"/>
    </location>
</feature>
<dbReference type="GO" id="GO:0003676">
    <property type="term" value="F:nucleic acid binding"/>
    <property type="evidence" value="ECO:0007669"/>
    <property type="project" value="InterPro"/>
</dbReference>
<evidence type="ECO:0000256" key="1">
    <source>
        <dbReference type="PROSITE-ProRule" id="PRU00047"/>
    </source>
</evidence>
<dbReference type="SMART" id="SM00343">
    <property type="entry name" value="ZnF_C2HC"/>
    <property type="match status" value="1"/>
</dbReference>
<dbReference type="Proteomes" id="UP001231189">
    <property type="component" value="Unassembled WGS sequence"/>
</dbReference>
<feature type="region of interest" description="Disordered" evidence="2">
    <location>
        <begin position="41"/>
        <end position="66"/>
    </location>
</feature>
<dbReference type="InterPro" id="IPR036875">
    <property type="entry name" value="Znf_CCHC_sf"/>
</dbReference>
<dbReference type="InterPro" id="IPR001878">
    <property type="entry name" value="Znf_CCHC"/>
</dbReference>
<dbReference type="Pfam" id="PF00098">
    <property type="entry name" value="zf-CCHC"/>
    <property type="match status" value="1"/>
</dbReference>
<keyword evidence="1" id="KW-0479">Metal-binding</keyword>
<keyword evidence="1" id="KW-0863">Zinc-finger</keyword>
<protein>
    <recommendedName>
        <fullName evidence="3">CCHC-type domain-containing protein</fullName>
    </recommendedName>
</protein>
<name>A0AAD8SHP5_LOLMU</name>
<organism evidence="4 5">
    <name type="scientific">Lolium multiflorum</name>
    <name type="common">Italian ryegrass</name>
    <name type="synonym">Lolium perenne subsp. multiflorum</name>
    <dbReference type="NCBI Taxonomy" id="4521"/>
    <lineage>
        <taxon>Eukaryota</taxon>
        <taxon>Viridiplantae</taxon>
        <taxon>Streptophyta</taxon>
        <taxon>Embryophyta</taxon>
        <taxon>Tracheophyta</taxon>
        <taxon>Spermatophyta</taxon>
        <taxon>Magnoliopsida</taxon>
        <taxon>Liliopsida</taxon>
        <taxon>Poales</taxon>
        <taxon>Poaceae</taxon>
        <taxon>BOP clade</taxon>
        <taxon>Pooideae</taxon>
        <taxon>Poodae</taxon>
        <taxon>Poeae</taxon>
        <taxon>Poeae Chloroplast Group 2 (Poeae type)</taxon>
        <taxon>Loliodinae</taxon>
        <taxon>Loliinae</taxon>
        <taxon>Lolium</taxon>
    </lineage>
</organism>
<dbReference type="GO" id="GO:0008270">
    <property type="term" value="F:zinc ion binding"/>
    <property type="evidence" value="ECO:0007669"/>
    <property type="project" value="UniProtKB-KW"/>
</dbReference>
<dbReference type="Gene3D" id="4.10.60.10">
    <property type="entry name" value="Zinc finger, CCHC-type"/>
    <property type="match status" value="1"/>
</dbReference>
<dbReference type="AlphaFoldDB" id="A0AAD8SHP5"/>
<evidence type="ECO:0000313" key="5">
    <source>
        <dbReference type="Proteomes" id="UP001231189"/>
    </source>
</evidence>
<dbReference type="PROSITE" id="PS50158">
    <property type="entry name" value="ZF_CCHC"/>
    <property type="match status" value="1"/>
</dbReference>
<sequence>MAMAMATSPLDTPPLFSLHHLHGHHVQRVAHDLLRSSVHAVDREDADKPRTTRAQQSPSIQASPSDVTATRSLAVVYNLVEHTANPSWSHPIPVNPKDKSTITCYECGIVGHYSNECPKRLAKIAANTAAPAQNQRRFATGRNQNNNNGRLYNMTATEAPEAPQAMPRAAAGTRSFTVDYTFVEHTASHRGSPG</sequence>
<feature type="region of interest" description="Disordered" evidence="2">
    <location>
        <begin position="129"/>
        <end position="149"/>
    </location>
</feature>
<evidence type="ECO:0000313" key="4">
    <source>
        <dbReference type="EMBL" id="KAK1651596.1"/>
    </source>
</evidence>
<evidence type="ECO:0000256" key="2">
    <source>
        <dbReference type="SAM" id="MobiDB-lite"/>
    </source>
</evidence>
<accession>A0AAD8SHP5</accession>
<keyword evidence="1" id="KW-0862">Zinc</keyword>
<gene>
    <name evidence="4" type="ORF">QYE76_069401</name>
</gene>
<keyword evidence="5" id="KW-1185">Reference proteome</keyword>
<feature type="domain" description="CCHC-type" evidence="3">
    <location>
        <begin position="104"/>
        <end position="119"/>
    </location>
</feature>
<feature type="compositionally biased region" description="Low complexity" evidence="2">
    <location>
        <begin position="54"/>
        <end position="65"/>
    </location>
</feature>
<reference evidence="4" key="1">
    <citation type="submission" date="2023-07" db="EMBL/GenBank/DDBJ databases">
        <title>A chromosome-level genome assembly of Lolium multiflorum.</title>
        <authorList>
            <person name="Chen Y."/>
            <person name="Copetti D."/>
            <person name="Kolliker R."/>
            <person name="Studer B."/>
        </authorList>
    </citation>
    <scope>NUCLEOTIDE SEQUENCE</scope>
    <source>
        <strain evidence="4">02402/16</strain>
        <tissue evidence="4">Leaf</tissue>
    </source>
</reference>
<dbReference type="EMBL" id="JAUUTY010000004">
    <property type="protein sequence ID" value="KAK1651596.1"/>
    <property type="molecule type" value="Genomic_DNA"/>
</dbReference>
<proteinExistence type="predicted"/>
<dbReference type="SUPFAM" id="SSF57756">
    <property type="entry name" value="Retrovirus zinc finger-like domains"/>
    <property type="match status" value="1"/>
</dbReference>
<evidence type="ECO:0000259" key="3">
    <source>
        <dbReference type="PROSITE" id="PS50158"/>
    </source>
</evidence>